<reference evidence="2 3" key="1">
    <citation type="journal article" date="2017" name="Curr. Biol.">
        <title>The Evolution of Venom by Co-option of Single-Copy Genes.</title>
        <authorList>
            <person name="Martinson E.O."/>
            <person name="Mrinalini"/>
            <person name="Kelkar Y.D."/>
            <person name="Chang C.H."/>
            <person name="Werren J.H."/>
        </authorList>
    </citation>
    <scope>NUCLEOTIDE SEQUENCE [LARGE SCALE GENOMIC DNA]</scope>
    <source>
        <strain evidence="2 3">Alberta</strain>
        <tissue evidence="2">Whole body</tissue>
    </source>
</reference>
<name>A0A232FLP6_9HYME</name>
<dbReference type="AlphaFoldDB" id="A0A232FLP6"/>
<evidence type="ECO:0000313" key="2">
    <source>
        <dbReference type="EMBL" id="OXU31582.1"/>
    </source>
</evidence>
<dbReference type="EMBL" id="NNAY01000047">
    <property type="protein sequence ID" value="OXU31582.1"/>
    <property type="molecule type" value="Genomic_DNA"/>
</dbReference>
<evidence type="ECO:0000313" key="3">
    <source>
        <dbReference type="Proteomes" id="UP000215335"/>
    </source>
</evidence>
<organism evidence="2 3">
    <name type="scientific">Trichomalopsis sarcophagae</name>
    <dbReference type="NCBI Taxonomy" id="543379"/>
    <lineage>
        <taxon>Eukaryota</taxon>
        <taxon>Metazoa</taxon>
        <taxon>Ecdysozoa</taxon>
        <taxon>Arthropoda</taxon>
        <taxon>Hexapoda</taxon>
        <taxon>Insecta</taxon>
        <taxon>Pterygota</taxon>
        <taxon>Neoptera</taxon>
        <taxon>Endopterygota</taxon>
        <taxon>Hymenoptera</taxon>
        <taxon>Apocrita</taxon>
        <taxon>Proctotrupomorpha</taxon>
        <taxon>Chalcidoidea</taxon>
        <taxon>Pteromalidae</taxon>
        <taxon>Pteromalinae</taxon>
        <taxon>Trichomalopsis</taxon>
    </lineage>
</organism>
<dbReference type="Proteomes" id="UP000215335">
    <property type="component" value="Unassembled WGS sequence"/>
</dbReference>
<sequence length="62" mass="6947">MGSIIVEVSNTFLRDWLEEITSWLRPWEGAKLLMVGINKLRKPRRGLSAEPTEPQASGPVGQ</sequence>
<accession>A0A232FLP6</accession>
<evidence type="ECO:0000256" key="1">
    <source>
        <dbReference type="SAM" id="MobiDB-lite"/>
    </source>
</evidence>
<dbReference type="OrthoDB" id="7701458at2759"/>
<proteinExistence type="predicted"/>
<protein>
    <recommendedName>
        <fullName evidence="4">DUF4780 domain-containing protein</fullName>
    </recommendedName>
</protein>
<feature type="region of interest" description="Disordered" evidence="1">
    <location>
        <begin position="43"/>
        <end position="62"/>
    </location>
</feature>
<evidence type="ECO:0008006" key="4">
    <source>
        <dbReference type="Google" id="ProtNLM"/>
    </source>
</evidence>
<gene>
    <name evidence="2" type="ORF">TSAR_005103</name>
</gene>
<keyword evidence="3" id="KW-1185">Reference proteome</keyword>
<comment type="caution">
    <text evidence="2">The sequence shown here is derived from an EMBL/GenBank/DDBJ whole genome shotgun (WGS) entry which is preliminary data.</text>
</comment>